<keyword evidence="3" id="KW-1185">Reference proteome</keyword>
<dbReference type="EMBL" id="CP036425">
    <property type="protein sequence ID" value="QDU32939.1"/>
    <property type="molecule type" value="Genomic_DNA"/>
</dbReference>
<dbReference type="GO" id="GO:0003824">
    <property type="term" value="F:catalytic activity"/>
    <property type="evidence" value="ECO:0007669"/>
    <property type="project" value="InterPro"/>
</dbReference>
<feature type="region of interest" description="Disordered" evidence="1">
    <location>
        <begin position="215"/>
        <end position="283"/>
    </location>
</feature>
<dbReference type="InterPro" id="IPR011257">
    <property type="entry name" value="DNA_glycosylase"/>
</dbReference>
<dbReference type="KEGG" id="pcor:KS4_09780"/>
<dbReference type="Proteomes" id="UP000317369">
    <property type="component" value="Chromosome"/>
</dbReference>
<evidence type="ECO:0000313" key="3">
    <source>
        <dbReference type="Proteomes" id="UP000317369"/>
    </source>
</evidence>
<organism evidence="2 3">
    <name type="scientific">Poriferisphaera corsica</name>
    <dbReference type="NCBI Taxonomy" id="2528020"/>
    <lineage>
        <taxon>Bacteria</taxon>
        <taxon>Pseudomonadati</taxon>
        <taxon>Planctomycetota</taxon>
        <taxon>Phycisphaerae</taxon>
        <taxon>Phycisphaerales</taxon>
        <taxon>Phycisphaeraceae</taxon>
        <taxon>Poriferisphaera</taxon>
    </lineage>
</organism>
<dbReference type="SUPFAM" id="SSF48150">
    <property type="entry name" value="DNA-glycosylase"/>
    <property type="match status" value="1"/>
</dbReference>
<name>A0A517YRT9_9BACT</name>
<proteinExistence type="predicted"/>
<dbReference type="RefSeq" id="WP_200761578.1">
    <property type="nucleotide sequence ID" value="NZ_CP036425.1"/>
</dbReference>
<feature type="compositionally biased region" description="Basic residues" evidence="1">
    <location>
        <begin position="217"/>
        <end position="228"/>
    </location>
</feature>
<dbReference type="AlphaFoldDB" id="A0A517YRT9"/>
<gene>
    <name evidence="2" type="ORF">KS4_09780</name>
</gene>
<dbReference type="Gene3D" id="1.10.340.30">
    <property type="entry name" value="Hypothetical protein, domain 2"/>
    <property type="match status" value="1"/>
</dbReference>
<evidence type="ECO:0000256" key="1">
    <source>
        <dbReference type="SAM" id="MobiDB-lite"/>
    </source>
</evidence>
<reference evidence="2 3" key="1">
    <citation type="submission" date="2019-02" db="EMBL/GenBank/DDBJ databases">
        <title>Deep-cultivation of Planctomycetes and their phenomic and genomic characterization uncovers novel biology.</title>
        <authorList>
            <person name="Wiegand S."/>
            <person name="Jogler M."/>
            <person name="Boedeker C."/>
            <person name="Pinto D."/>
            <person name="Vollmers J."/>
            <person name="Rivas-Marin E."/>
            <person name="Kohn T."/>
            <person name="Peeters S.H."/>
            <person name="Heuer A."/>
            <person name="Rast P."/>
            <person name="Oberbeckmann S."/>
            <person name="Bunk B."/>
            <person name="Jeske O."/>
            <person name="Meyerdierks A."/>
            <person name="Storesund J.E."/>
            <person name="Kallscheuer N."/>
            <person name="Luecker S."/>
            <person name="Lage O.M."/>
            <person name="Pohl T."/>
            <person name="Merkel B.J."/>
            <person name="Hornburger P."/>
            <person name="Mueller R.-W."/>
            <person name="Bruemmer F."/>
            <person name="Labrenz M."/>
            <person name="Spormann A.M."/>
            <person name="Op den Camp H."/>
            <person name="Overmann J."/>
            <person name="Amann R."/>
            <person name="Jetten M.S.M."/>
            <person name="Mascher T."/>
            <person name="Medema M.H."/>
            <person name="Devos D.P."/>
            <person name="Kaster A.-K."/>
            <person name="Ovreas L."/>
            <person name="Rohde M."/>
            <person name="Galperin M.Y."/>
            <person name="Jogler C."/>
        </authorList>
    </citation>
    <scope>NUCLEOTIDE SEQUENCE [LARGE SCALE GENOMIC DNA]</scope>
    <source>
        <strain evidence="2 3">KS4</strain>
    </source>
</reference>
<dbReference type="InterPro" id="IPR023170">
    <property type="entry name" value="HhH_base_excis_C"/>
</dbReference>
<evidence type="ECO:0000313" key="2">
    <source>
        <dbReference type="EMBL" id="QDU32939.1"/>
    </source>
</evidence>
<sequence length="283" mass="31291">MSDQAKKFETLLKKIKKSYKPEEFPPRDGVTQLIIGFLTWETTRDQAEDALGALMEVMVDVNELRITHVSELVEIIGKKYPFAQERIIRLREALNAVYNLEHGVTMKSIDGKGKKEQKAYLDALPAVPSYVKSQVMLLCYGGHAMPVDRRLAFLLEQEGVVSDGGDLPAVESFLLKQVKASDCLESHLYLQAWADDQKVAGLKMKSTVIELADKPRGSVKKTTKKASKSHSESAAKKSSKKTTAKKSSSTATKKTAAKKTTAKKTAAKKSSSKQTKKKTSKKK</sequence>
<dbReference type="Gene3D" id="1.10.1670.10">
    <property type="entry name" value="Helix-hairpin-Helix base-excision DNA repair enzymes (C-terminal)"/>
    <property type="match status" value="1"/>
</dbReference>
<feature type="compositionally biased region" description="Basic residues" evidence="1">
    <location>
        <begin position="255"/>
        <end position="283"/>
    </location>
</feature>
<accession>A0A517YRT9</accession>
<protein>
    <submittedName>
        <fullName evidence="2">Uncharacterized protein</fullName>
    </submittedName>
</protein>
<feature type="compositionally biased region" description="Low complexity" evidence="1">
    <location>
        <begin position="245"/>
        <end position="254"/>
    </location>
</feature>
<dbReference type="GO" id="GO:0006281">
    <property type="term" value="P:DNA repair"/>
    <property type="evidence" value="ECO:0007669"/>
    <property type="project" value="InterPro"/>
</dbReference>